<dbReference type="AlphaFoldDB" id="W1PI80"/>
<feature type="compositionally biased region" description="Low complexity" evidence="1">
    <location>
        <begin position="1"/>
        <end position="10"/>
    </location>
</feature>
<accession>W1PI80</accession>
<organism evidence="2 3">
    <name type="scientific">Amborella trichopoda</name>
    <dbReference type="NCBI Taxonomy" id="13333"/>
    <lineage>
        <taxon>Eukaryota</taxon>
        <taxon>Viridiplantae</taxon>
        <taxon>Streptophyta</taxon>
        <taxon>Embryophyta</taxon>
        <taxon>Tracheophyta</taxon>
        <taxon>Spermatophyta</taxon>
        <taxon>Magnoliopsida</taxon>
        <taxon>Amborellales</taxon>
        <taxon>Amborellaceae</taxon>
        <taxon>Amborella</taxon>
    </lineage>
</organism>
<dbReference type="HOGENOM" id="CLU_1940961_0_0_1"/>
<evidence type="ECO:0000256" key="1">
    <source>
        <dbReference type="SAM" id="MobiDB-lite"/>
    </source>
</evidence>
<dbReference type="Gramene" id="ERN06815">
    <property type="protein sequence ID" value="ERN06815"/>
    <property type="gene ID" value="AMTR_s00005p00211250"/>
</dbReference>
<dbReference type="Proteomes" id="UP000017836">
    <property type="component" value="Unassembled WGS sequence"/>
</dbReference>
<keyword evidence="3" id="KW-1185">Reference proteome</keyword>
<feature type="region of interest" description="Disordered" evidence="1">
    <location>
        <begin position="1"/>
        <end position="109"/>
    </location>
</feature>
<reference evidence="3" key="1">
    <citation type="journal article" date="2013" name="Science">
        <title>The Amborella genome and the evolution of flowering plants.</title>
        <authorList>
            <consortium name="Amborella Genome Project"/>
        </authorList>
    </citation>
    <scope>NUCLEOTIDE SEQUENCE [LARGE SCALE GENOMIC DNA]</scope>
</reference>
<sequence>MAEASSMASEATDEGSITVPGKGLGVAEASEPHETAASDEGPRILESRSPSPLSNLDNRDEDVSDGGLNACEGEGLEERSEQPVEVALDDIDGGMRDGPKHYPGRGGWY</sequence>
<name>W1PI80_AMBTC</name>
<evidence type="ECO:0000313" key="2">
    <source>
        <dbReference type="EMBL" id="ERN06815.1"/>
    </source>
</evidence>
<gene>
    <name evidence="2" type="ORF">AMTR_s00005p00211250</name>
</gene>
<evidence type="ECO:0000313" key="3">
    <source>
        <dbReference type="Proteomes" id="UP000017836"/>
    </source>
</evidence>
<protein>
    <submittedName>
        <fullName evidence="2">Uncharacterized protein</fullName>
    </submittedName>
</protein>
<dbReference type="EMBL" id="KI393866">
    <property type="protein sequence ID" value="ERN06815.1"/>
    <property type="molecule type" value="Genomic_DNA"/>
</dbReference>
<feature type="compositionally biased region" description="Basic and acidic residues" evidence="1">
    <location>
        <begin position="30"/>
        <end position="46"/>
    </location>
</feature>
<proteinExistence type="predicted"/>